<keyword evidence="1" id="KW-0812">Transmembrane</keyword>
<dbReference type="RefSeq" id="WP_249769973.1">
    <property type="nucleotide sequence ID" value="NZ_CP097332.1"/>
</dbReference>
<reference evidence="2" key="2">
    <citation type="submission" date="2022-05" db="EMBL/GenBank/DDBJ databases">
        <authorList>
            <person name="Kim J.-S."/>
            <person name="Lee K."/>
            <person name="Suh M."/>
            <person name="Eom M."/>
            <person name="Kim J.-S."/>
            <person name="Kim D.-S."/>
            <person name="Ko S.-H."/>
            <person name="Shin Y."/>
            <person name="Lee J.-S."/>
        </authorList>
    </citation>
    <scope>NUCLEOTIDE SEQUENCE</scope>
    <source>
        <strain evidence="2">N237</strain>
    </source>
</reference>
<feature type="transmembrane region" description="Helical" evidence="1">
    <location>
        <begin position="79"/>
        <end position="97"/>
    </location>
</feature>
<evidence type="ECO:0000313" key="2">
    <source>
        <dbReference type="EMBL" id="UQX87447.1"/>
    </source>
</evidence>
<organism evidence="2 3">
    <name type="scientific">Jatrophihabitans telluris</name>
    <dbReference type="NCBI Taxonomy" id="2038343"/>
    <lineage>
        <taxon>Bacteria</taxon>
        <taxon>Bacillati</taxon>
        <taxon>Actinomycetota</taxon>
        <taxon>Actinomycetes</taxon>
        <taxon>Jatrophihabitantales</taxon>
        <taxon>Jatrophihabitantaceae</taxon>
        <taxon>Jatrophihabitans</taxon>
    </lineage>
</organism>
<feature type="transmembrane region" description="Helical" evidence="1">
    <location>
        <begin position="245"/>
        <end position="266"/>
    </location>
</feature>
<protein>
    <submittedName>
        <fullName evidence="2">ABC transporter permease</fullName>
    </submittedName>
</protein>
<evidence type="ECO:0000256" key="1">
    <source>
        <dbReference type="SAM" id="Phobius"/>
    </source>
</evidence>
<feature type="transmembrane region" description="Helical" evidence="1">
    <location>
        <begin position="37"/>
        <end position="59"/>
    </location>
</feature>
<name>A0ABY4QWI1_9ACTN</name>
<feature type="transmembrane region" description="Helical" evidence="1">
    <location>
        <begin position="163"/>
        <end position="189"/>
    </location>
</feature>
<reference evidence="2" key="1">
    <citation type="journal article" date="2018" name="Int. J. Syst. Evol. Microbiol.">
        <title>Jatrophihabitans telluris sp. nov., isolated from sediment soil of lava forest wetlands and the emended description of the genus Jatrophihabitans.</title>
        <authorList>
            <person name="Lee K.C."/>
            <person name="Suh M.K."/>
            <person name="Eom M.K."/>
            <person name="Kim K.K."/>
            <person name="Kim J.S."/>
            <person name="Kim D.S."/>
            <person name="Ko S.H."/>
            <person name="Shin Y.K."/>
            <person name="Lee J.S."/>
        </authorList>
    </citation>
    <scope>NUCLEOTIDE SEQUENCE</scope>
    <source>
        <strain evidence="2">N237</strain>
    </source>
</reference>
<gene>
    <name evidence="2" type="ORF">M6D93_14195</name>
</gene>
<dbReference type="EMBL" id="CP097332">
    <property type="protein sequence ID" value="UQX87447.1"/>
    <property type="molecule type" value="Genomic_DNA"/>
</dbReference>
<keyword evidence="1" id="KW-0472">Membrane</keyword>
<feature type="transmembrane region" description="Helical" evidence="1">
    <location>
        <begin position="196"/>
        <end position="217"/>
    </location>
</feature>
<keyword evidence="3" id="KW-1185">Reference proteome</keyword>
<proteinExistence type="predicted"/>
<accession>A0ABY4QWI1</accession>
<evidence type="ECO:0000313" key="3">
    <source>
        <dbReference type="Proteomes" id="UP001056336"/>
    </source>
</evidence>
<keyword evidence="1" id="KW-1133">Transmembrane helix</keyword>
<feature type="transmembrane region" description="Helical" evidence="1">
    <location>
        <begin position="118"/>
        <end position="143"/>
    </location>
</feature>
<dbReference type="Proteomes" id="UP001056336">
    <property type="component" value="Chromosome"/>
</dbReference>
<sequence>MSAATGTPVLQGSGPSIGLGNVLRSEWTKLTTVRSTYWTAVVALLSTVALGAAICARMAQEISIGKQTVDGLDATTFSLSGIYLAQIAAGALGVLVVSSEYGTGMIRASLAAVPQRGALLGAKAAVFGAASLVLGEIMSFGAFGVGQALLGRAHAGVSLSDPGVLRAVFGGGLYLCTVGLLGLAIGVLVRHTAGALSAFFGVLFAPSVVIDLLPPSWHNAIHYMPANAGSQILTVQRGAGALAPWAGFALFCTYGAAAMAAGYVLLLRRDS</sequence>